<dbReference type="Gene3D" id="3.40.50.300">
    <property type="entry name" value="P-loop containing nucleotide triphosphate hydrolases"/>
    <property type="match status" value="1"/>
</dbReference>
<reference evidence="3 4" key="1">
    <citation type="submission" date="2020-02" db="EMBL/GenBank/DDBJ databases">
        <authorList>
            <person name="Hogendoorn C."/>
        </authorList>
    </citation>
    <scope>NUCLEOTIDE SEQUENCE [LARGE SCALE GENOMIC DNA]</scope>
    <source>
        <strain evidence="3">R501</strain>
    </source>
</reference>
<protein>
    <submittedName>
        <fullName evidence="3">Pilus assembly protein CpaE</fullName>
    </submittedName>
</protein>
<dbReference type="EMBL" id="LR778114">
    <property type="protein sequence ID" value="CAB1128099.1"/>
    <property type="molecule type" value="Genomic_DNA"/>
</dbReference>
<proteinExistence type="predicted"/>
<dbReference type="GO" id="GO:0051782">
    <property type="term" value="P:negative regulation of cell division"/>
    <property type="evidence" value="ECO:0007669"/>
    <property type="project" value="TreeGrafter"/>
</dbReference>
<dbReference type="GO" id="GO:0009898">
    <property type="term" value="C:cytoplasmic side of plasma membrane"/>
    <property type="evidence" value="ECO:0007669"/>
    <property type="project" value="TreeGrafter"/>
</dbReference>
<dbReference type="KEGG" id="hfv:R50_0593"/>
<evidence type="ECO:0000313" key="4">
    <source>
        <dbReference type="Proteomes" id="UP000503399"/>
    </source>
</evidence>
<dbReference type="AlphaFoldDB" id="A0A6F8ZES4"/>
<accession>A0A6F8ZES4</accession>
<keyword evidence="4" id="KW-1185">Reference proteome</keyword>
<dbReference type="Proteomes" id="UP000503399">
    <property type="component" value="Chromosome"/>
</dbReference>
<dbReference type="GO" id="GO:0016887">
    <property type="term" value="F:ATP hydrolysis activity"/>
    <property type="evidence" value="ECO:0007669"/>
    <property type="project" value="TreeGrafter"/>
</dbReference>
<organism evidence="3 4">
    <name type="scientific">Candidatus Hydrogenisulfobacillus filiaventi</name>
    <dbReference type="NCBI Taxonomy" id="2707344"/>
    <lineage>
        <taxon>Bacteria</taxon>
        <taxon>Bacillati</taxon>
        <taxon>Bacillota</taxon>
        <taxon>Clostridia</taxon>
        <taxon>Eubacteriales</taxon>
        <taxon>Clostridiales Family XVII. Incertae Sedis</taxon>
        <taxon>Candidatus Hydrogenisulfobacillus</taxon>
    </lineage>
</organism>
<dbReference type="InterPro" id="IPR050625">
    <property type="entry name" value="ParA/MinD_ATPase"/>
</dbReference>
<gene>
    <name evidence="3" type="ORF">R50_0593</name>
</gene>
<dbReference type="SUPFAM" id="SSF52540">
    <property type="entry name" value="P-loop containing nucleoside triphosphate hydrolases"/>
    <property type="match status" value="1"/>
</dbReference>
<feature type="region of interest" description="Disordered" evidence="1">
    <location>
        <begin position="363"/>
        <end position="403"/>
    </location>
</feature>
<dbReference type="InterPro" id="IPR027417">
    <property type="entry name" value="P-loop_NTPase"/>
</dbReference>
<dbReference type="Pfam" id="PF13614">
    <property type="entry name" value="AAA_31"/>
    <property type="match status" value="1"/>
</dbReference>
<feature type="domain" description="AAA" evidence="2">
    <location>
        <begin position="126"/>
        <end position="283"/>
    </location>
</feature>
<evidence type="ECO:0000256" key="1">
    <source>
        <dbReference type="SAM" id="MobiDB-lite"/>
    </source>
</evidence>
<sequence>MYTAYVVATDSLRDALAGAIRSFPGAVLNGASRNLRQGLEECAQDPPGVLVLDDQVLEENIGLVEHLAQLPYPLVLVAGRPDAETTRRALLIRARDVVFADSWRSELEGVLTRVARPLEGESGPGKVVAVFSSKGGVGKTTIAVNLGIAIAQQTRRPTAIIDLDLQFGDVAPLVGDAPRATIHTLVTDGPIDRAHLERVMSPVAGTPAAILPAPLEPQEAEDVRADQVVRILQLLRQHYSYVIIDTAPGYTEVNVAALDFADLILLVCMPDVVTLRTVSQALRLFLEGFRYPKEKVRVVLNRAGSHTGVEAPEIAAALGTPVDYLLPSDGAWPVKASNQGRPLVLLEPHSLFAEAIGDLARDLTGRGDNPAPAVPVPEPRKPWWQLGRRAAKAPDGSAPGMGR</sequence>
<evidence type="ECO:0000259" key="2">
    <source>
        <dbReference type="Pfam" id="PF13614"/>
    </source>
</evidence>
<dbReference type="InterPro" id="IPR025669">
    <property type="entry name" value="AAA_dom"/>
</dbReference>
<dbReference type="GO" id="GO:0005829">
    <property type="term" value="C:cytosol"/>
    <property type="evidence" value="ECO:0007669"/>
    <property type="project" value="TreeGrafter"/>
</dbReference>
<dbReference type="PANTHER" id="PTHR43384:SF13">
    <property type="entry name" value="SLR0110 PROTEIN"/>
    <property type="match status" value="1"/>
</dbReference>
<name>A0A6F8ZES4_9FIRM</name>
<dbReference type="PANTHER" id="PTHR43384">
    <property type="entry name" value="SEPTUM SITE-DETERMINING PROTEIN MIND HOMOLOG, CHLOROPLASTIC-RELATED"/>
    <property type="match status" value="1"/>
</dbReference>
<dbReference type="GO" id="GO:0005524">
    <property type="term" value="F:ATP binding"/>
    <property type="evidence" value="ECO:0007669"/>
    <property type="project" value="TreeGrafter"/>
</dbReference>
<evidence type="ECO:0000313" key="3">
    <source>
        <dbReference type="EMBL" id="CAB1128099.1"/>
    </source>
</evidence>